<reference evidence="3" key="1">
    <citation type="submission" date="2020-05" db="EMBL/GenBank/DDBJ databases">
        <title>WGS assembly of Panicum virgatum.</title>
        <authorList>
            <person name="Lovell J.T."/>
            <person name="Jenkins J."/>
            <person name="Shu S."/>
            <person name="Juenger T.E."/>
            <person name="Schmutz J."/>
        </authorList>
    </citation>
    <scope>NUCLEOTIDE SEQUENCE</scope>
    <source>
        <strain evidence="3">AP13</strain>
    </source>
</reference>
<dbReference type="SUPFAM" id="SSF52047">
    <property type="entry name" value="RNI-like"/>
    <property type="match status" value="1"/>
</dbReference>
<gene>
    <name evidence="3" type="ORF">PVAP13_6KG091700</name>
</gene>
<dbReference type="Proteomes" id="UP000823388">
    <property type="component" value="Chromosome 6K"/>
</dbReference>
<dbReference type="InterPro" id="IPR001810">
    <property type="entry name" value="F-box_dom"/>
</dbReference>
<dbReference type="OrthoDB" id="2095648at2759"/>
<dbReference type="InterPro" id="IPR032675">
    <property type="entry name" value="LRR_dom_sf"/>
</dbReference>
<organism evidence="3 4">
    <name type="scientific">Panicum virgatum</name>
    <name type="common">Blackwell switchgrass</name>
    <dbReference type="NCBI Taxonomy" id="38727"/>
    <lineage>
        <taxon>Eukaryota</taxon>
        <taxon>Viridiplantae</taxon>
        <taxon>Streptophyta</taxon>
        <taxon>Embryophyta</taxon>
        <taxon>Tracheophyta</taxon>
        <taxon>Spermatophyta</taxon>
        <taxon>Magnoliopsida</taxon>
        <taxon>Liliopsida</taxon>
        <taxon>Poales</taxon>
        <taxon>Poaceae</taxon>
        <taxon>PACMAD clade</taxon>
        <taxon>Panicoideae</taxon>
        <taxon>Panicodae</taxon>
        <taxon>Paniceae</taxon>
        <taxon>Panicinae</taxon>
        <taxon>Panicum</taxon>
        <taxon>Panicum sect. Hiantes</taxon>
    </lineage>
</organism>
<accession>A0A8T0R8W1</accession>
<evidence type="ECO:0000256" key="1">
    <source>
        <dbReference type="SAM" id="MobiDB-lite"/>
    </source>
</evidence>
<dbReference type="Gene3D" id="1.20.1280.50">
    <property type="match status" value="1"/>
</dbReference>
<keyword evidence="4" id="KW-1185">Reference proteome</keyword>
<comment type="caution">
    <text evidence="3">The sequence shown here is derived from an EMBL/GenBank/DDBJ whole genome shotgun (WGS) entry which is preliminary data.</text>
</comment>
<name>A0A8T0R8W1_PANVG</name>
<dbReference type="AlphaFoldDB" id="A0A8T0R8W1"/>
<evidence type="ECO:0000313" key="4">
    <source>
        <dbReference type="Proteomes" id="UP000823388"/>
    </source>
</evidence>
<proteinExistence type="predicted"/>
<evidence type="ECO:0000313" key="3">
    <source>
        <dbReference type="EMBL" id="KAG2582181.1"/>
    </source>
</evidence>
<feature type="domain" description="F-box" evidence="2">
    <location>
        <begin position="88"/>
        <end position="126"/>
    </location>
</feature>
<sequence length="226" mass="24649">MVLSLKHLFKLISFCQKEMRPKVWCASLNSSGTDSFAEQRSESSSSPRRPVATKLLSSPLLLRCLPRTMEAGGDAEPAQAVPATARDWAELPLDAIASVFARLGPVEILMGAGLVCRSWLHAAEGLSSPWKHLDMASSHNVVKDKCRSGDAGALRAMARKAVDRSAGQLEVFVGEEFVDDDLLKYIGGRAPSLKVLRLISCFHIRNEGFVEAISKFPLLEELNLST</sequence>
<protein>
    <recommendedName>
        <fullName evidence="2">F-box domain-containing protein</fullName>
    </recommendedName>
</protein>
<dbReference type="FunFam" id="1.20.1280.50:FF:000037">
    <property type="entry name" value="F-box protein SKIP19"/>
    <property type="match status" value="1"/>
</dbReference>
<feature type="compositionally biased region" description="Low complexity" evidence="1">
    <location>
        <begin position="42"/>
        <end position="52"/>
    </location>
</feature>
<evidence type="ECO:0000259" key="2">
    <source>
        <dbReference type="Pfam" id="PF00646"/>
    </source>
</evidence>
<dbReference type="EMBL" id="CM029047">
    <property type="protein sequence ID" value="KAG2582181.1"/>
    <property type="molecule type" value="Genomic_DNA"/>
</dbReference>
<dbReference type="Pfam" id="PF00646">
    <property type="entry name" value="F-box"/>
    <property type="match status" value="1"/>
</dbReference>
<dbReference type="Gene3D" id="3.80.10.10">
    <property type="entry name" value="Ribonuclease Inhibitor"/>
    <property type="match status" value="1"/>
</dbReference>
<dbReference type="SUPFAM" id="SSF81383">
    <property type="entry name" value="F-box domain"/>
    <property type="match status" value="1"/>
</dbReference>
<dbReference type="PANTHER" id="PTHR38926:SF71">
    <property type="entry name" value="OS08G0194350 PROTEIN"/>
    <property type="match status" value="1"/>
</dbReference>
<dbReference type="InterPro" id="IPR036047">
    <property type="entry name" value="F-box-like_dom_sf"/>
</dbReference>
<dbReference type="PANTHER" id="PTHR38926">
    <property type="entry name" value="F-BOX DOMAIN CONTAINING PROTEIN, EXPRESSED"/>
    <property type="match status" value="1"/>
</dbReference>
<feature type="region of interest" description="Disordered" evidence="1">
    <location>
        <begin position="32"/>
        <end position="52"/>
    </location>
</feature>